<keyword evidence="3" id="KW-0133">Cell shape</keyword>
<dbReference type="InterPro" id="IPR042177">
    <property type="entry name" value="Cell/Rod_1"/>
</dbReference>
<gene>
    <name evidence="7" type="ORF">FHR23_001402</name>
</gene>
<sequence length="298" mass="31669">MAAPRNRRPGFSRRAQYGLFISYVVAGVGAVIALVLILLARYNPPAYAVARGAIREVTTPVSAGLDNVRRGIGGIPGAIGAHFHTISENRALKAELAKQADQIQRARSLTLENQRLRMLLKLRDGNPQVVVAARIVSSSATSTRRYAVLYAGSRQGVRPRQPVRGPRGLIGRVLETGPDSALVMLVLDPESVVPARRIRDGLPVLISGRGDGLVDIKSASVANAPFLKGDTFVTSGTGGIYPPDIPVARAAENGKDTVEGRVFASPDSVDFALVQQAFLPQQMTKTATDQEAPPGDVP</sequence>
<protein>
    <recommendedName>
        <fullName evidence="2">Cell shape-determining protein MreC</fullName>
    </recommendedName>
    <alternativeName>
        <fullName evidence="4">Cell shape protein MreC</fullName>
    </alternativeName>
</protein>
<evidence type="ECO:0000256" key="2">
    <source>
        <dbReference type="ARBA" id="ARBA00013855"/>
    </source>
</evidence>
<evidence type="ECO:0000256" key="5">
    <source>
        <dbReference type="SAM" id="Phobius"/>
    </source>
</evidence>
<keyword evidence="8" id="KW-1185">Reference proteome</keyword>
<proteinExistence type="inferred from homology"/>
<dbReference type="RefSeq" id="WP_184002297.1">
    <property type="nucleotide sequence ID" value="NZ_BAABIF010000013.1"/>
</dbReference>
<keyword evidence="5" id="KW-0812">Transmembrane</keyword>
<dbReference type="Pfam" id="PF04085">
    <property type="entry name" value="MreC"/>
    <property type="match status" value="1"/>
</dbReference>
<comment type="caution">
    <text evidence="7">The sequence shown here is derived from an EMBL/GenBank/DDBJ whole genome shotgun (WGS) entry which is preliminary data.</text>
</comment>
<dbReference type="GO" id="GO:0008360">
    <property type="term" value="P:regulation of cell shape"/>
    <property type="evidence" value="ECO:0007669"/>
    <property type="project" value="UniProtKB-KW"/>
</dbReference>
<keyword evidence="5" id="KW-0472">Membrane</keyword>
<dbReference type="Gene3D" id="2.40.10.350">
    <property type="entry name" value="Rod shape-determining protein MreC, domain 2"/>
    <property type="match status" value="1"/>
</dbReference>
<dbReference type="AlphaFoldDB" id="A0A840YY69"/>
<evidence type="ECO:0000259" key="6">
    <source>
        <dbReference type="Pfam" id="PF04085"/>
    </source>
</evidence>
<dbReference type="InterPro" id="IPR055342">
    <property type="entry name" value="MreC_beta-barrel_core"/>
</dbReference>
<keyword evidence="5" id="KW-1133">Transmembrane helix</keyword>
<dbReference type="Gene3D" id="2.40.10.340">
    <property type="entry name" value="Rod shape-determining protein MreC, domain 1"/>
    <property type="match status" value="1"/>
</dbReference>
<feature type="domain" description="Rod shape-determining protein MreC beta-barrel core" evidence="6">
    <location>
        <begin position="135"/>
        <end position="256"/>
    </location>
</feature>
<comment type="similarity">
    <text evidence="1">Belongs to the MreC family.</text>
</comment>
<evidence type="ECO:0000313" key="7">
    <source>
        <dbReference type="EMBL" id="MBB5718479.1"/>
    </source>
</evidence>
<dbReference type="GO" id="GO:0005886">
    <property type="term" value="C:plasma membrane"/>
    <property type="evidence" value="ECO:0007669"/>
    <property type="project" value="TreeGrafter"/>
</dbReference>
<evidence type="ECO:0000313" key="8">
    <source>
        <dbReference type="Proteomes" id="UP000554342"/>
    </source>
</evidence>
<evidence type="ECO:0000256" key="4">
    <source>
        <dbReference type="ARBA" id="ARBA00032089"/>
    </source>
</evidence>
<dbReference type="PANTHER" id="PTHR34138">
    <property type="entry name" value="CELL SHAPE-DETERMINING PROTEIN MREC"/>
    <property type="match status" value="1"/>
</dbReference>
<dbReference type="InterPro" id="IPR007221">
    <property type="entry name" value="MreC"/>
</dbReference>
<feature type="transmembrane region" description="Helical" evidence="5">
    <location>
        <begin position="20"/>
        <end position="40"/>
    </location>
</feature>
<accession>A0A840YY69</accession>
<dbReference type="Proteomes" id="UP000554342">
    <property type="component" value="Unassembled WGS sequence"/>
</dbReference>
<name>A0A840YY69_9SPHN</name>
<dbReference type="EMBL" id="JACIJI010000002">
    <property type="protein sequence ID" value="MBB5718479.1"/>
    <property type="molecule type" value="Genomic_DNA"/>
</dbReference>
<evidence type="ECO:0000256" key="3">
    <source>
        <dbReference type="ARBA" id="ARBA00022960"/>
    </source>
</evidence>
<dbReference type="PANTHER" id="PTHR34138:SF1">
    <property type="entry name" value="CELL SHAPE-DETERMINING PROTEIN MREC"/>
    <property type="match status" value="1"/>
</dbReference>
<evidence type="ECO:0000256" key="1">
    <source>
        <dbReference type="ARBA" id="ARBA00009369"/>
    </source>
</evidence>
<dbReference type="InterPro" id="IPR042175">
    <property type="entry name" value="Cell/Rod_MreC_2"/>
</dbReference>
<reference evidence="7 8" key="1">
    <citation type="submission" date="2020-08" db="EMBL/GenBank/DDBJ databases">
        <title>Genomic Encyclopedia of Type Strains, Phase IV (KMG-IV): sequencing the most valuable type-strain genomes for metagenomic binning, comparative biology and taxonomic classification.</title>
        <authorList>
            <person name="Goeker M."/>
        </authorList>
    </citation>
    <scope>NUCLEOTIDE SEQUENCE [LARGE SCALE GENOMIC DNA]</scope>
    <source>
        <strain evidence="7 8">DSM 27203</strain>
    </source>
</reference>
<organism evidence="7 8">
    <name type="scientific">Stakelama sediminis</name>
    <dbReference type="NCBI Taxonomy" id="463200"/>
    <lineage>
        <taxon>Bacteria</taxon>
        <taxon>Pseudomonadati</taxon>
        <taxon>Pseudomonadota</taxon>
        <taxon>Alphaproteobacteria</taxon>
        <taxon>Sphingomonadales</taxon>
        <taxon>Sphingomonadaceae</taxon>
        <taxon>Stakelama</taxon>
    </lineage>
</organism>